<sequence length="376" mass="42724">MVNFYLGFSSFVHIQNFGQEAYSDLLPSASSETINHSILLSNYTEYISYLSSPWLTTFIPSTYTLVSIVALPLNIMAIIIFLFKTKLKKPAMIYMLNLAAADLMFVSVLPFKIAYHVSGNNWIFGSGMCSFVTAAYFCNMFCSVLLMTAISMDRFLGIVFPIHSLSWRTVERSFLVCFLIWVTSVGSTVPLLVKEQTQYITTLNITTCHDVLDLKEQQSFYIYYFSILCLLLVVLPLIITTISYSGIIYILRFSTNIKKSGKKTRALLLILIVFCIFLICFGPSNVILLMHYLHFSNGFSDALYFAYSLCISVSSVSCCLDPLIYYYVSPLCQSYVYRFFCCKTFGHNGQNCERTIQNSDIQGYSESVKSRRMTGE</sequence>
<evidence type="ECO:0000256" key="2">
    <source>
        <dbReference type="ARBA" id="ARBA00019705"/>
    </source>
</evidence>
<reference evidence="20" key="2">
    <citation type="submission" date="2025-09" db="UniProtKB">
        <authorList>
            <consortium name="Ensembl"/>
        </authorList>
    </citation>
    <scope>IDENTIFICATION</scope>
</reference>
<dbReference type="InterPro" id="IPR000276">
    <property type="entry name" value="GPCR_Rhodpsn"/>
</dbReference>
<evidence type="ECO:0000256" key="1">
    <source>
        <dbReference type="ARBA" id="ARBA00004651"/>
    </source>
</evidence>
<evidence type="ECO:0000256" key="9">
    <source>
        <dbReference type="ARBA" id="ARBA00023084"/>
    </source>
</evidence>
<keyword evidence="4 17" id="KW-0812">Transmembrane</keyword>
<evidence type="ECO:0000259" key="19">
    <source>
        <dbReference type="PROSITE" id="PS50262"/>
    </source>
</evidence>
<proteinExistence type="inferred from homology"/>
<dbReference type="AlphaFoldDB" id="A0A8C5Q3A7"/>
<dbReference type="PANTHER" id="PTHR24232:SF20">
    <property type="entry name" value="PROTEINASE-ACTIVATED RECEPTOR 1"/>
    <property type="match status" value="1"/>
</dbReference>
<dbReference type="Pfam" id="PF00001">
    <property type="entry name" value="7tm_1"/>
    <property type="match status" value="1"/>
</dbReference>
<dbReference type="GO" id="GO:0005886">
    <property type="term" value="C:plasma membrane"/>
    <property type="evidence" value="ECO:0007669"/>
    <property type="project" value="UniProtKB-SubCell"/>
</dbReference>
<dbReference type="GO" id="GO:0007200">
    <property type="term" value="P:phospholipase C-activating G protein-coupled receptor signaling pathway"/>
    <property type="evidence" value="ECO:0007669"/>
    <property type="project" value="TreeGrafter"/>
</dbReference>
<comment type="similarity">
    <text evidence="17">Belongs to the G-protein coupled receptor 1 family.</text>
</comment>
<dbReference type="PROSITE" id="PS00237">
    <property type="entry name" value="G_PROTEIN_RECEP_F1_1"/>
    <property type="match status" value="1"/>
</dbReference>
<keyword evidence="13" id="KW-0325">Glycoprotein</keyword>
<keyword evidence="6" id="KW-0732">Signal</keyword>
<dbReference type="Proteomes" id="UP000694569">
    <property type="component" value="Unplaced"/>
</dbReference>
<dbReference type="PRINTS" id="PR00908">
    <property type="entry name" value="THROMBINR"/>
</dbReference>
<dbReference type="PANTHER" id="PTHR24232">
    <property type="entry name" value="G-PROTEIN COUPLED RECEPTOR"/>
    <property type="match status" value="1"/>
</dbReference>
<keyword evidence="12 17" id="KW-0675">Receptor</keyword>
<evidence type="ECO:0000256" key="7">
    <source>
        <dbReference type="ARBA" id="ARBA00022989"/>
    </source>
</evidence>
<accession>A0A8C5Q3A7</accession>
<keyword evidence="14 17" id="KW-0807">Transducer</keyword>
<dbReference type="InterPro" id="IPR017452">
    <property type="entry name" value="GPCR_Rhodpsn_7TM"/>
</dbReference>
<dbReference type="FunFam" id="1.20.1070.10:FF:000040">
    <property type="entry name" value="Coagulation factor 2 (thrombin) receptor"/>
    <property type="match status" value="1"/>
</dbReference>
<dbReference type="GeneTree" id="ENSGT01050000244840"/>
<evidence type="ECO:0000256" key="10">
    <source>
        <dbReference type="ARBA" id="ARBA00023136"/>
    </source>
</evidence>
<evidence type="ECO:0000256" key="5">
    <source>
        <dbReference type="ARBA" id="ARBA00022696"/>
    </source>
</evidence>
<keyword evidence="10 18" id="KW-0472">Membrane</keyword>
<keyword evidence="11 16" id="KW-1015">Disulfide bond</keyword>
<evidence type="ECO:0000256" key="12">
    <source>
        <dbReference type="ARBA" id="ARBA00023170"/>
    </source>
</evidence>
<evidence type="ECO:0000256" key="8">
    <source>
        <dbReference type="ARBA" id="ARBA00023040"/>
    </source>
</evidence>
<keyword evidence="3" id="KW-1003">Cell membrane</keyword>
<feature type="transmembrane region" description="Helical" evidence="18">
    <location>
        <begin position="95"/>
        <end position="117"/>
    </location>
</feature>
<dbReference type="PROSITE" id="PS50262">
    <property type="entry name" value="G_PROTEIN_RECEP_F1_2"/>
    <property type="match status" value="1"/>
</dbReference>
<evidence type="ECO:0000256" key="18">
    <source>
        <dbReference type="SAM" id="Phobius"/>
    </source>
</evidence>
<keyword evidence="21" id="KW-1185">Reference proteome</keyword>
<evidence type="ECO:0000256" key="3">
    <source>
        <dbReference type="ARBA" id="ARBA00022475"/>
    </source>
</evidence>
<organism evidence="20 21">
    <name type="scientific">Leptobrachium leishanense</name>
    <name type="common">Leishan spiny toad</name>
    <dbReference type="NCBI Taxonomy" id="445787"/>
    <lineage>
        <taxon>Eukaryota</taxon>
        <taxon>Metazoa</taxon>
        <taxon>Chordata</taxon>
        <taxon>Craniata</taxon>
        <taxon>Vertebrata</taxon>
        <taxon>Euteleostomi</taxon>
        <taxon>Amphibia</taxon>
        <taxon>Batrachia</taxon>
        <taxon>Anura</taxon>
        <taxon>Pelobatoidea</taxon>
        <taxon>Megophryidae</taxon>
        <taxon>Leptobrachium</taxon>
    </lineage>
</organism>
<feature type="disulfide bond" evidence="16">
    <location>
        <begin position="129"/>
        <end position="208"/>
    </location>
</feature>
<dbReference type="Gene3D" id="1.20.1070.10">
    <property type="entry name" value="Rhodopsin 7-helix transmembrane proteins"/>
    <property type="match status" value="1"/>
</dbReference>
<evidence type="ECO:0000256" key="16">
    <source>
        <dbReference type="PIRSR" id="PIRSR603912-52"/>
    </source>
</evidence>
<protein>
    <recommendedName>
        <fullName evidence="2">Proteinase-activated receptor 1</fullName>
    </recommendedName>
    <alternativeName>
        <fullName evidence="15">Thrombin receptor</fullName>
    </alternativeName>
</protein>
<keyword evidence="8 17" id="KW-0297">G-protein coupled receptor</keyword>
<evidence type="ECO:0000256" key="15">
    <source>
        <dbReference type="ARBA" id="ARBA00031780"/>
    </source>
</evidence>
<dbReference type="InterPro" id="IPR003912">
    <property type="entry name" value="Protea_act_rcpt"/>
</dbReference>
<feature type="domain" description="G-protein coupled receptors family 1 profile" evidence="19">
    <location>
        <begin position="73"/>
        <end position="325"/>
    </location>
</feature>
<feature type="transmembrane region" description="Helical" evidence="18">
    <location>
        <begin position="221"/>
        <end position="254"/>
    </location>
</feature>
<dbReference type="GO" id="GO:0015057">
    <property type="term" value="F:thrombin-activated receptor activity"/>
    <property type="evidence" value="ECO:0007669"/>
    <property type="project" value="InterPro"/>
</dbReference>
<keyword evidence="5" id="KW-0356">Hemostasis</keyword>
<evidence type="ECO:0000256" key="17">
    <source>
        <dbReference type="RuleBase" id="RU000688"/>
    </source>
</evidence>
<feature type="transmembrane region" description="Helical" evidence="18">
    <location>
        <begin position="123"/>
        <end position="152"/>
    </location>
</feature>
<keyword evidence="9" id="KW-0094">Blood coagulation</keyword>
<feature type="transmembrane region" description="Helical" evidence="18">
    <location>
        <begin position="63"/>
        <end position="83"/>
    </location>
</feature>
<evidence type="ECO:0000313" key="21">
    <source>
        <dbReference type="Proteomes" id="UP000694569"/>
    </source>
</evidence>
<dbReference type="GO" id="GO:0030194">
    <property type="term" value="P:positive regulation of blood coagulation"/>
    <property type="evidence" value="ECO:0007669"/>
    <property type="project" value="TreeGrafter"/>
</dbReference>
<dbReference type="Ensembl" id="ENSLLET00000033229.1">
    <property type="protein sequence ID" value="ENSLLEP00000032006.1"/>
    <property type="gene ID" value="ENSLLEG00000020275.1"/>
</dbReference>
<evidence type="ECO:0000256" key="11">
    <source>
        <dbReference type="ARBA" id="ARBA00023157"/>
    </source>
</evidence>
<dbReference type="GO" id="GO:0035025">
    <property type="term" value="P:positive regulation of Rho protein signal transduction"/>
    <property type="evidence" value="ECO:0007669"/>
    <property type="project" value="TreeGrafter"/>
</dbReference>
<keyword evidence="7 18" id="KW-1133">Transmembrane helix</keyword>
<dbReference type="PRINTS" id="PR01428">
    <property type="entry name" value="PROTEASEAR"/>
</dbReference>
<evidence type="ECO:0000256" key="13">
    <source>
        <dbReference type="ARBA" id="ARBA00023180"/>
    </source>
</evidence>
<name>A0A8C5Q3A7_9ANUR</name>
<evidence type="ECO:0000313" key="20">
    <source>
        <dbReference type="Ensembl" id="ENSLLEP00000032006.1"/>
    </source>
</evidence>
<evidence type="ECO:0000256" key="14">
    <source>
        <dbReference type="ARBA" id="ARBA00023224"/>
    </source>
</evidence>
<dbReference type="SUPFAM" id="SSF81321">
    <property type="entry name" value="Family A G protein-coupled receptor-like"/>
    <property type="match status" value="1"/>
</dbReference>
<reference evidence="20" key="1">
    <citation type="submission" date="2025-08" db="UniProtKB">
        <authorList>
            <consortium name="Ensembl"/>
        </authorList>
    </citation>
    <scope>IDENTIFICATION</scope>
</reference>
<dbReference type="PRINTS" id="PR00237">
    <property type="entry name" value="GPCRRHODOPSN"/>
</dbReference>
<evidence type="ECO:0000256" key="6">
    <source>
        <dbReference type="ARBA" id="ARBA00022729"/>
    </source>
</evidence>
<feature type="transmembrane region" description="Helical" evidence="18">
    <location>
        <begin position="304"/>
        <end position="328"/>
    </location>
</feature>
<feature type="transmembrane region" description="Helical" evidence="18">
    <location>
        <begin position="266"/>
        <end position="292"/>
    </location>
</feature>
<evidence type="ECO:0000256" key="4">
    <source>
        <dbReference type="ARBA" id="ARBA00022692"/>
    </source>
</evidence>
<dbReference type="OrthoDB" id="8881832at2759"/>
<comment type="subcellular location">
    <subcellularLocation>
        <location evidence="1">Cell membrane</location>
        <topology evidence="1">Multi-pass membrane protein</topology>
    </subcellularLocation>
</comment>
<feature type="transmembrane region" description="Helical" evidence="18">
    <location>
        <begin position="173"/>
        <end position="193"/>
    </location>
</feature>
<dbReference type="InterPro" id="IPR000935">
    <property type="entry name" value="Thrmbn_rcpt"/>
</dbReference>
<dbReference type="GO" id="GO:0007596">
    <property type="term" value="P:blood coagulation"/>
    <property type="evidence" value="ECO:0007669"/>
    <property type="project" value="UniProtKB-KW"/>
</dbReference>